<feature type="region of interest" description="Disordered" evidence="1">
    <location>
        <begin position="470"/>
        <end position="541"/>
    </location>
</feature>
<evidence type="ECO:0000256" key="1">
    <source>
        <dbReference type="SAM" id="MobiDB-lite"/>
    </source>
</evidence>
<feature type="region of interest" description="Disordered" evidence="1">
    <location>
        <begin position="612"/>
        <end position="861"/>
    </location>
</feature>
<proteinExistence type="predicted"/>
<feature type="region of interest" description="Disordered" evidence="1">
    <location>
        <begin position="122"/>
        <end position="149"/>
    </location>
</feature>
<accession>A0A8H7F3H6</accession>
<feature type="compositionally biased region" description="Low complexity" evidence="1">
    <location>
        <begin position="647"/>
        <end position="658"/>
    </location>
</feature>
<dbReference type="Proteomes" id="UP000629468">
    <property type="component" value="Unassembled WGS sequence"/>
</dbReference>
<feature type="compositionally biased region" description="Polar residues" evidence="1">
    <location>
        <begin position="771"/>
        <end position="781"/>
    </location>
</feature>
<protein>
    <submittedName>
        <fullName evidence="2">Uncharacterized protein</fullName>
    </submittedName>
</protein>
<gene>
    <name evidence="2" type="ORF">Agabi119p4_4559</name>
</gene>
<name>A0A8H7F3H6_AGABI</name>
<feature type="region of interest" description="Disordered" evidence="1">
    <location>
        <begin position="573"/>
        <end position="593"/>
    </location>
</feature>
<sequence length="957" mass="105502">MPAAFSRLQLAAALLEYDNDPDNPDAPRRSAQDSAIFAHLRRNPAAPPRMTSRQSDFLGVSLPSETGSAGGRESAVGTRRSRASIDALRNPFGADSNDEEDAEEEIEVDLTSWGLDALMPKEKKKGKGKAASVAATAPPTTTVRSHVPSTKAEQFLQNPRRAISYSRSLSLGNNLDFQEEVVGANQFDGRRRSIGSPLDAANMDINRTFLARPRSHSASLLQGLTDSPQAVPFPTGSTRATSPGPFESISPRRPHERTFSMASMNSRMLLPDVKEESRPHSTYEEEVLPEEDNPFVLQPPSQTSRFDPKNAAHARTTSNVSMGTHALVNDDQNSVMTGAGDNPYRERRYSTTLDLLRPKVLVMPSPLQSVAPPAPPVDHVRDGFTLSKDGPPLPPGARSARRTSILLGGSDVPAPIASNSFTPNPLNDLTSAQKLFRNTLAVEGHFDAYSEDLPRAKEDGEQIEIYPEEQPVEEAPLPPPPPEISSAKRPPGKLYGKSLIDDLESRKAQMRSKQRVFTGDQRPSMMARGETHRNSTFIDPATLARPTSQFLSAPGSAGGLVRRQSGNIKPLLSFEDDKIPQSAPMSGRPSNRSVFGVDKLWEREMVKLREMEAKEKLEDEVLKKKEEEEERHKEEKKGKKKRKGKKVQQAQQVQEVQQALHLSEPLVSSEDFKAKVSIEPPVLPAIQRATKRPPPPPVDDDDGDEDEESDDEDPIISNHQTSQPAWHAGSSDEEGVGPRRTTGIGPRYSAQTPRRPTDADSDEDLPLVATLNKSLRPNQPFQHDDSDEDEEKPLAALLHDTKLKQPSSHLDINFDRLSAKGPLPKNSDDEDDDQPLGLRASRMPPGFSNPADDGDEDDLPLGLHPEQQRRTQYGFFPQGQQQMMMQAQLHNNMFFNPSMMGSGFFSPPMAGPMMNPMNPMMMMQAPIPVPSPPPVHDTAKFGRVDKWRRDVAVEGER</sequence>
<evidence type="ECO:0000313" key="2">
    <source>
        <dbReference type="EMBL" id="KAF7776166.1"/>
    </source>
</evidence>
<reference evidence="2 3" key="1">
    <citation type="journal article" name="Sci. Rep.">
        <title>Telomere-to-telomere assembled and centromere annotated genomes of the two main subspecies of the button mushroom Agaricus bisporus reveal especially polymorphic chromosome ends.</title>
        <authorList>
            <person name="Sonnenberg A.S.M."/>
            <person name="Sedaghat-Telgerd N."/>
            <person name="Lavrijssen B."/>
            <person name="Ohm R.A."/>
            <person name="Hendrickx P.M."/>
            <person name="Scholtmeijer K."/>
            <person name="Baars J.J.P."/>
            <person name="van Peer A."/>
        </authorList>
    </citation>
    <scope>NUCLEOTIDE SEQUENCE [LARGE SCALE GENOMIC DNA]</scope>
    <source>
        <strain evidence="2 3">H119_p4</strain>
    </source>
</reference>
<feature type="compositionally biased region" description="Low complexity" evidence="1">
    <location>
        <begin position="129"/>
        <end position="143"/>
    </location>
</feature>
<feature type="compositionally biased region" description="Basic and acidic residues" evidence="1">
    <location>
        <begin position="612"/>
        <end position="637"/>
    </location>
</feature>
<evidence type="ECO:0000313" key="3">
    <source>
        <dbReference type="Proteomes" id="UP000629468"/>
    </source>
</evidence>
<feature type="compositionally biased region" description="Acidic residues" evidence="1">
    <location>
        <begin position="698"/>
        <end position="714"/>
    </location>
</feature>
<feature type="region of interest" description="Disordered" evidence="1">
    <location>
        <begin position="225"/>
        <end position="253"/>
    </location>
</feature>
<dbReference type="EMBL" id="JABXXO010000006">
    <property type="protein sequence ID" value="KAF7776166.1"/>
    <property type="molecule type" value="Genomic_DNA"/>
</dbReference>
<comment type="caution">
    <text evidence="2">The sequence shown here is derived from an EMBL/GenBank/DDBJ whole genome shotgun (WGS) entry which is preliminary data.</text>
</comment>
<feature type="region of interest" description="Disordered" evidence="1">
    <location>
        <begin position="41"/>
        <end position="81"/>
    </location>
</feature>
<dbReference type="AlphaFoldDB" id="A0A8H7F3H6"/>
<organism evidence="2 3">
    <name type="scientific">Agaricus bisporus var. burnettii</name>
    <dbReference type="NCBI Taxonomy" id="192524"/>
    <lineage>
        <taxon>Eukaryota</taxon>
        <taxon>Fungi</taxon>
        <taxon>Dikarya</taxon>
        <taxon>Basidiomycota</taxon>
        <taxon>Agaricomycotina</taxon>
        <taxon>Agaricomycetes</taxon>
        <taxon>Agaricomycetidae</taxon>
        <taxon>Agaricales</taxon>
        <taxon>Agaricineae</taxon>
        <taxon>Agaricaceae</taxon>
        <taxon>Agaricus</taxon>
    </lineage>
</organism>